<dbReference type="InterPro" id="IPR016040">
    <property type="entry name" value="NAD(P)-bd_dom"/>
</dbReference>
<name>A0A8J3JCI4_9ACTN</name>
<dbReference type="AlphaFoldDB" id="A0A8J3JCI4"/>
<dbReference type="PANTHER" id="PTHR43162:SF1">
    <property type="entry name" value="PRESTALK A DIFFERENTIATION PROTEIN A"/>
    <property type="match status" value="1"/>
</dbReference>
<evidence type="ECO:0000259" key="1">
    <source>
        <dbReference type="Pfam" id="PF13460"/>
    </source>
</evidence>
<organism evidence="2 3">
    <name type="scientific">Actinocatenispora rupis</name>
    <dbReference type="NCBI Taxonomy" id="519421"/>
    <lineage>
        <taxon>Bacteria</taxon>
        <taxon>Bacillati</taxon>
        <taxon>Actinomycetota</taxon>
        <taxon>Actinomycetes</taxon>
        <taxon>Micromonosporales</taxon>
        <taxon>Micromonosporaceae</taxon>
        <taxon>Actinocatenispora</taxon>
    </lineage>
</organism>
<proteinExistence type="predicted"/>
<dbReference type="PANTHER" id="PTHR43162">
    <property type="match status" value="1"/>
</dbReference>
<gene>
    <name evidence="2" type="ORF">Aru02nite_32070</name>
</gene>
<protein>
    <submittedName>
        <fullName evidence="2">Nucleotide-diphosphate-sugar epimerase</fullName>
    </submittedName>
</protein>
<dbReference type="Gene3D" id="3.40.50.720">
    <property type="entry name" value="NAD(P)-binding Rossmann-like Domain"/>
    <property type="match status" value="1"/>
</dbReference>
<comment type="caution">
    <text evidence="2">The sequence shown here is derived from an EMBL/GenBank/DDBJ whole genome shotgun (WGS) entry which is preliminary data.</text>
</comment>
<dbReference type="InterPro" id="IPR051604">
    <property type="entry name" value="Ergot_Alk_Oxidoreductase"/>
</dbReference>
<dbReference type="InterPro" id="IPR036291">
    <property type="entry name" value="NAD(P)-bd_dom_sf"/>
</dbReference>
<dbReference type="Proteomes" id="UP000612808">
    <property type="component" value="Unassembled WGS sequence"/>
</dbReference>
<dbReference type="EMBL" id="BOMB01000017">
    <property type="protein sequence ID" value="GID12318.1"/>
    <property type="molecule type" value="Genomic_DNA"/>
</dbReference>
<sequence length="293" mass="30609">MLLITGATGALGRHLVDTLLTGGAEIRAVSRDPAAARLPAGVEVVAADPSRPDTMDGALAGVTGMFLHPRAVGDAAYGIVAAARKYGVAKVVALSAINVDDDDAEQPSRYRGDRNREAEEAAAGSGLAWTSLRAGAFASNAAQAWGAQIRAGDVVRYPYAGFEECPVDERDLAEVAARALLTDELVGRRLSLTGPASITHADMVATIGAALGRPLRYEEVPPDLALRGMVAAGLPEPFVAALLRRYAQAPRQLPTDDVRRALGRPARTFADWVADHTDAFRTGPARTGAVPAV</sequence>
<dbReference type="SUPFAM" id="SSF51735">
    <property type="entry name" value="NAD(P)-binding Rossmann-fold domains"/>
    <property type="match status" value="1"/>
</dbReference>
<reference evidence="2" key="1">
    <citation type="submission" date="2021-01" db="EMBL/GenBank/DDBJ databases">
        <title>Whole genome shotgun sequence of Actinocatenispora rupis NBRC 107355.</title>
        <authorList>
            <person name="Komaki H."/>
            <person name="Tamura T."/>
        </authorList>
    </citation>
    <scope>NUCLEOTIDE SEQUENCE</scope>
    <source>
        <strain evidence="2">NBRC 107355</strain>
    </source>
</reference>
<feature type="domain" description="NAD(P)-binding" evidence="1">
    <location>
        <begin position="6"/>
        <end position="180"/>
    </location>
</feature>
<keyword evidence="3" id="KW-1185">Reference proteome</keyword>
<dbReference type="RefSeq" id="WP_203658288.1">
    <property type="nucleotide sequence ID" value="NZ_BAAAZM010000009.1"/>
</dbReference>
<accession>A0A8J3JCI4</accession>
<evidence type="ECO:0000313" key="3">
    <source>
        <dbReference type="Proteomes" id="UP000612808"/>
    </source>
</evidence>
<evidence type="ECO:0000313" key="2">
    <source>
        <dbReference type="EMBL" id="GID12318.1"/>
    </source>
</evidence>
<dbReference type="Pfam" id="PF13460">
    <property type="entry name" value="NAD_binding_10"/>
    <property type="match status" value="1"/>
</dbReference>